<organism evidence="3">
    <name type="scientific">marine sediment metagenome</name>
    <dbReference type="NCBI Taxonomy" id="412755"/>
    <lineage>
        <taxon>unclassified sequences</taxon>
        <taxon>metagenomes</taxon>
        <taxon>ecological metagenomes</taxon>
    </lineage>
</organism>
<feature type="compositionally biased region" description="Acidic residues" evidence="1">
    <location>
        <begin position="8"/>
        <end position="19"/>
    </location>
</feature>
<name>X1E3F3_9ZZZZ</name>
<evidence type="ECO:0000256" key="1">
    <source>
        <dbReference type="SAM" id="MobiDB-lite"/>
    </source>
</evidence>
<dbReference type="PANTHER" id="PTHR46599:SF3">
    <property type="entry name" value="PIGGYBAC TRANSPOSABLE ELEMENT-DERIVED PROTEIN 4"/>
    <property type="match status" value="1"/>
</dbReference>
<accession>X1E3F3</accession>
<protein>
    <recommendedName>
        <fullName evidence="2">PiggyBac transposable element-derived protein domain-containing protein</fullName>
    </recommendedName>
</protein>
<gene>
    <name evidence="3" type="ORF">S01H4_47941</name>
</gene>
<dbReference type="EMBL" id="BART01026973">
    <property type="protein sequence ID" value="GAH03188.1"/>
    <property type="molecule type" value="Genomic_DNA"/>
</dbReference>
<dbReference type="PANTHER" id="PTHR46599">
    <property type="entry name" value="PIGGYBAC TRANSPOSABLE ELEMENT-DERIVED PROTEIN 4"/>
    <property type="match status" value="1"/>
</dbReference>
<sequence>MAPNSDNDPSEPDSDESLDDAPAVDNWARGYRRVRQHRFRGAQPEGPAFDADEFTERDFFHQLFPLSLIIKIVTWTNIKLTASGKRLTTTEELRAWIGILFVMGLTKVKNYADYWGDMPGFRNTLIARTMRLKRFQLLSSHLACADPDTNPENWPAD</sequence>
<reference evidence="3" key="1">
    <citation type="journal article" date="2014" name="Front. Microbiol.">
        <title>High frequency of phylogenetically diverse reductive dehalogenase-homologous genes in deep subseafloor sedimentary metagenomes.</title>
        <authorList>
            <person name="Kawai M."/>
            <person name="Futagami T."/>
            <person name="Toyoda A."/>
            <person name="Takaki Y."/>
            <person name="Nishi S."/>
            <person name="Hori S."/>
            <person name="Arai W."/>
            <person name="Tsubouchi T."/>
            <person name="Morono Y."/>
            <person name="Uchiyama I."/>
            <person name="Ito T."/>
            <person name="Fujiyama A."/>
            <person name="Inagaki F."/>
            <person name="Takami H."/>
        </authorList>
    </citation>
    <scope>NUCLEOTIDE SEQUENCE</scope>
    <source>
        <strain evidence="3">Expedition CK06-06</strain>
    </source>
</reference>
<evidence type="ECO:0000313" key="3">
    <source>
        <dbReference type="EMBL" id="GAH03188.1"/>
    </source>
</evidence>
<proteinExistence type="predicted"/>
<dbReference type="AlphaFoldDB" id="X1E3F3"/>
<feature type="domain" description="PiggyBac transposable element-derived protein" evidence="2">
    <location>
        <begin position="56"/>
        <end position="151"/>
    </location>
</feature>
<dbReference type="InterPro" id="IPR029526">
    <property type="entry name" value="PGBD"/>
</dbReference>
<comment type="caution">
    <text evidence="3">The sequence shown here is derived from an EMBL/GenBank/DDBJ whole genome shotgun (WGS) entry which is preliminary data.</text>
</comment>
<evidence type="ECO:0000259" key="2">
    <source>
        <dbReference type="Pfam" id="PF13843"/>
    </source>
</evidence>
<feature type="non-terminal residue" evidence="3">
    <location>
        <position position="157"/>
    </location>
</feature>
<feature type="region of interest" description="Disordered" evidence="1">
    <location>
        <begin position="1"/>
        <end position="24"/>
    </location>
</feature>
<dbReference type="Pfam" id="PF13843">
    <property type="entry name" value="DDE_Tnp_1_7"/>
    <property type="match status" value="1"/>
</dbReference>